<name>A0A5S9IS16_UABAM</name>
<dbReference type="SMART" id="SM00567">
    <property type="entry name" value="EZ_HEAT"/>
    <property type="match status" value="7"/>
</dbReference>
<evidence type="ECO:0008006" key="5">
    <source>
        <dbReference type="Google" id="ProtNLM"/>
    </source>
</evidence>
<gene>
    <name evidence="3" type="ORF">UABAM_05264</name>
</gene>
<comment type="function">
    <text evidence="2">Catalyzes the hydroxylation of the N(6)-(4-aminobutyl)-L-lysine intermediate produced by deoxyhypusine synthase/DHPS on a critical lysine of the eukaryotic translation initiation factor 5A/eIF-5A. This is the second step of the post-translational modification of that lysine into an unusual amino acid residue named hypusine. Hypusination is unique to mature eIF-5A factor and is essential for its function.</text>
</comment>
<dbReference type="Gene3D" id="1.25.10.10">
    <property type="entry name" value="Leucine-rich Repeat Variant"/>
    <property type="match status" value="4"/>
</dbReference>
<organism evidence="3 4">
    <name type="scientific">Uabimicrobium amorphum</name>
    <dbReference type="NCBI Taxonomy" id="2596890"/>
    <lineage>
        <taxon>Bacteria</taxon>
        <taxon>Pseudomonadati</taxon>
        <taxon>Planctomycetota</taxon>
        <taxon>Candidatus Uabimicrobiia</taxon>
        <taxon>Candidatus Uabimicrobiales</taxon>
        <taxon>Candidatus Uabimicrobiaceae</taxon>
        <taxon>Candidatus Uabimicrobium</taxon>
    </lineage>
</organism>
<protein>
    <recommendedName>
        <fullName evidence="5">Clathrin/coatomer adaptor adaptin-like N-terminal domain-containing protein</fullName>
    </recommendedName>
</protein>
<evidence type="ECO:0000313" key="3">
    <source>
        <dbReference type="EMBL" id="BBM86864.1"/>
    </source>
</evidence>
<dbReference type="PANTHER" id="PTHR12697">
    <property type="entry name" value="PBS LYASE HEAT-LIKE PROTEIN"/>
    <property type="match status" value="1"/>
</dbReference>
<dbReference type="InterPro" id="IPR004155">
    <property type="entry name" value="PBS_lyase_HEAT"/>
</dbReference>
<dbReference type="PROSITE" id="PS50077">
    <property type="entry name" value="HEAT_REPEAT"/>
    <property type="match status" value="2"/>
</dbReference>
<dbReference type="Pfam" id="PF13646">
    <property type="entry name" value="HEAT_2"/>
    <property type="match status" value="2"/>
</dbReference>
<accession>A0A5S9IS16</accession>
<evidence type="ECO:0000313" key="4">
    <source>
        <dbReference type="Proteomes" id="UP000326354"/>
    </source>
</evidence>
<dbReference type="GO" id="GO:0016491">
    <property type="term" value="F:oxidoreductase activity"/>
    <property type="evidence" value="ECO:0007669"/>
    <property type="project" value="TreeGrafter"/>
</dbReference>
<dbReference type="InterPro" id="IPR021133">
    <property type="entry name" value="HEAT_type_2"/>
</dbReference>
<dbReference type="PANTHER" id="PTHR12697:SF5">
    <property type="entry name" value="DEOXYHYPUSINE HYDROXYLASE"/>
    <property type="match status" value="1"/>
</dbReference>
<dbReference type="Proteomes" id="UP000326354">
    <property type="component" value="Chromosome"/>
</dbReference>
<reference evidence="3 4" key="1">
    <citation type="submission" date="2019-08" db="EMBL/GenBank/DDBJ databases">
        <title>Complete genome sequence of Candidatus Uab amorphum.</title>
        <authorList>
            <person name="Shiratori T."/>
            <person name="Suzuki S."/>
            <person name="Kakizawa Y."/>
            <person name="Ishida K."/>
        </authorList>
    </citation>
    <scope>NUCLEOTIDE SEQUENCE [LARGE SCALE GENOMIC DNA]</scope>
    <source>
        <strain evidence="3 4">SRT547</strain>
    </source>
</reference>
<dbReference type="InterPro" id="IPR011989">
    <property type="entry name" value="ARM-like"/>
</dbReference>
<dbReference type="KEGG" id="uam:UABAM_05264"/>
<dbReference type="RefSeq" id="WP_151970902.1">
    <property type="nucleotide sequence ID" value="NZ_AP019860.1"/>
</dbReference>
<dbReference type="SUPFAM" id="SSF48371">
    <property type="entry name" value="ARM repeat"/>
    <property type="match status" value="2"/>
</dbReference>
<keyword evidence="1" id="KW-0677">Repeat</keyword>
<dbReference type="Pfam" id="PF02985">
    <property type="entry name" value="HEAT"/>
    <property type="match status" value="1"/>
</dbReference>
<sequence>MKKLFMVMAFSCLVIAQNISDKRIVELLGELPTAPVMEKSYIARVLGKSKDVKVVPALIKLLSDDNMMVRYSAICALGELNAQATITNIVPFLHKSQPKYLRQAAMKAVGELKAVQAIPALLKRVPIEDRGSLYGLVKSPELDALCKIGLAFPSQMVDQLVTTIQTYKPKQDLQTIDDFVLLIFFHYLPHQHKLPLVEKTQQRIREILLPQLFTCCRDTRSYVKKRALKILRRLAKLPQMAIPIFEELTNSPVAEVREQAIYALVEMGQENAYSLLWPLLNAKNNTIKNNALEVLCHIRYENATSFLLGVVQKSPPEIRVRAIGALLKIDYPKMQHFITKELIPLIPHPNRNIGYYISDVLYENNQKLSDDIIVAMMKSRNDNVRDDAFAVITSRNYRVVDARIIPELLTEIHKGKRHNFDALFTLMAMKEAATPAIPALKKMFFESYQKEDSYCDKICEVFYSIGQNAQPVIKELLLHKSATVRGYAIPADYITFTKEQCKWVVPLLLEAYQKESTHITGILDALEGIDTPEEFGIIEIIVTRLRDKSKYNNWDTVGNVVGIYLSHFGAASIPHLQKILQNETQDLELLVLALKALRDIFNYKVEENSSDKFAIMSTLWKVMENPNPKVKLAAIEAIAAALPFSKKSYLLELISLVTNDSGVAIQNAAIQAIAKDPQAVTAIPFLLQMLQQKEHQKAIVETLASLQEQAQQALPALNELFAATTEPKDKKLMEEAILRIAKPPLAISDDPTEFLTLLQDLNPQSENSRVINGFVAKGHQVIPVLIAILEQEQSLATRYYAAKILSQIGSETKLALSILLATLAEECNKSYIHPKSLTRGACGTAMFKVYNEYHFGKSLQESLIQCLGNLGQDAMAALPMITKMKTDENQKVRQAAIQAIQQITLENKK</sequence>
<dbReference type="EMBL" id="AP019860">
    <property type="protein sequence ID" value="BBM86864.1"/>
    <property type="molecule type" value="Genomic_DNA"/>
</dbReference>
<keyword evidence="4" id="KW-1185">Reference proteome</keyword>
<dbReference type="InterPro" id="IPR016024">
    <property type="entry name" value="ARM-type_fold"/>
</dbReference>
<dbReference type="InterPro" id="IPR000357">
    <property type="entry name" value="HEAT"/>
</dbReference>
<dbReference type="AlphaFoldDB" id="A0A5S9IS16"/>
<evidence type="ECO:0000256" key="1">
    <source>
        <dbReference type="ARBA" id="ARBA00022737"/>
    </source>
</evidence>
<proteinExistence type="predicted"/>
<evidence type="ECO:0000256" key="2">
    <source>
        <dbReference type="ARBA" id="ARBA00045876"/>
    </source>
</evidence>